<dbReference type="Gene3D" id="3.30.1440.10">
    <property type="match status" value="1"/>
</dbReference>
<organism evidence="1 3">
    <name type="scientific">Candidatus Methanofastidiosum methylothiophilum</name>
    <dbReference type="NCBI Taxonomy" id="1705564"/>
    <lineage>
        <taxon>Archaea</taxon>
        <taxon>Methanobacteriati</taxon>
        <taxon>Methanobacteriota</taxon>
        <taxon>Stenosarchaea group</taxon>
        <taxon>Candidatus Methanofastidiosia</taxon>
        <taxon>Candidatus Methanofastidiosales</taxon>
        <taxon>Candidatus Methanofastidiosaceae</taxon>
        <taxon>Candidatus Methanofastidiosum</taxon>
    </lineage>
</organism>
<sequence>MNPFGIAWIQLETFSHATEDIEKVKVLLSKFFSYDITFIQNKTYGHFGNEIIMVKVELTKNREIKDFISNFLSIVNKDYLLETIEKRIDEDGVLFIRMSKERVYNDDFIIDDNGDILLSMKFVTYPKNRERVIENGKLLFHN</sequence>
<dbReference type="SUPFAM" id="SSF55282">
    <property type="entry name" value="RL5-like"/>
    <property type="match status" value="1"/>
</dbReference>
<protein>
    <recommendedName>
        <fullName evidence="4">Exosome subunit</fullName>
    </recommendedName>
</protein>
<name>A0A150JAE5_9EURY</name>
<accession>A0A150JAE5</accession>
<accession>A0A150JHR5</accession>
<dbReference type="PANTHER" id="PTHR38816:SF1">
    <property type="entry name" value="EXOSOME SUBUNIT"/>
    <property type="match status" value="1"/>
</dbReference>
<evidence type="ECO:0000313" key="3">
    <source>
        <dbReference type="Proteomes" id="UP000092420"/>
    </source>
</evidence>
<accession>A0A150JL58</accession>
<comment type="caution">
    <text evidence="1">The sequence shown here is derived from an EMBL/GenBank/DDBJ whole genome shotgun (WGS) entry which is preliminary data.</text>
</comment>
<evidence type="ECO:0008006" key="4">
    <source>
        <dbReference type="Google" id="ProtNLM"/>
    </source>
</evidence>
<dbReference type="InterPro" id="IPR002739">
    <property type="entry name" value="PAB1135-like"/>
</dbReference>
<proteinExistence type="predicted"/>
<dbReference type="InterPro" id="IPR022803">
    <property type="entry name" value="Ribosomal_uL5_dom_sf"/>
</dbReference>
<dbReference type="EMBL" id="LNJE01000008">
    <property type="protein sequence ID" value="KYC57818.1"/>
    <property type="molecule type" value="Genomic_DNA"/>
</dbReference>
<evidence type="ECO:0000313" key="2">
    <source>
        <dbReference type="EMBL" id="KYC57818.1"/>
    </source>
</evidence>
<dbReference type="EMBL" id="LNJB01000016">
    <property type="protein sequence ID" value="KYC54212.1"/>
    <property type="molecule type" value="Genomic_DNA"/>
</dbReference>
<reference evidence="1 3" key="1">
    <citation type="journal article" date="2016" name="ISME J.">
        <title>Chasing the elusive Euryarchaeota class WSA2: genomes reveal a uniquely fastidious methyl-reducing methanogen.</title>
        <authorList>
            <person name="Nobu M.K."/>
            <person name="Narihiro T."/>
            <person name="Kuroda K."/>
            <person name="Mei R."/>
            <person name="Liu W.T."/>
        </authorList>
    </citation>
    <scope>NUCLEOTIDE SEQUENCE [LARGE SCALE GENOMIC DNA]</scope>
    <source>
        <strain evidence="1">ADurb1013_Bin02101</strain>
        <strain evidence="2">ADurb1213_Bin02801</strain>
    </source>
</reference>
<gene>
    <name evidence="1" type="ORF">AN188_01221</name>
    <name evidence="2" type="ORF">APG09_00844</name>
</gene>
<dbReference type="Pfam" id="PF01877">
    <property type="entry name" value="RNA_binding"/>
    <property type="match status" value="1"/>
</dbReference>
<evidence type="ECO:0000313" key="1">
    <source>
        <dbReference type="EMBL" id="KYC54212.1"/>
    </source>
</evidence>
<dbReference type="AlphaFoldDB" id="A0A150JAE5"/>
<dbReference type="Proteomes" id="UP000092420">
    <property type="component" value="Unassembled WGS sequence"/>
</dbReference>
<dbReference type="PANTHER" id="PTHR38816">
    <property type="entry name" value="EXOSOME SUBUNIT, DUF54 FAMILY-RELATED"/>
    <property type="match status" value="1"/>
</dbReference>